<dbReference type="GO" id="GO:0010308">
    <property type="term" value="F:acireductone dioxygenase (Ni2+-requiring) activity"/>
    <property type="evidence" value="ECO:0007669"/>
    <property type="project" value="UniProtKB-UniRule"/>
</dbReference>
<feature type="site" description="Important to generate the dianion" evidence="9">
    <location>
        <position position="109"/>
    </location>
</feature>
<keyword evidence="11" id="KW-1185">Reference proteome</keyword>
<comment type="pathway">
    <text evidence="9">Amino-acid biosynthesis; L-methionine biosynthesis via salvage pathway; L-methionine from S-methyl-5-thio-alpha-D-ribose 1-phosphate: step 5/6.</text>
</comment>
<evidence type="ECO:0000256" key="4">
    <source>
        <dbReference type="ARBA" id="ARBA00022723"/>
    </source>
</evidence>
<evidence type="ECO:0000256" key="8">
    <source>
        <dbReference type="ARBA" id="ARBA00023167"/>
    </source>
</evidence>
<dbReference type="InterPro" id="IPR004313">
    <property type="entry name" value="ARD"/>
</dbReference>
<comment type="catalytic activity">
    <reaction evidence="1 9">
        <text>1,2-dihydroxy-5-(methylsulfanyl)pent-1-en-3-one + O2 = 4-methylsulfanyl-2-oxobutanoate + formate + 2 H(+)</text>
        <dbReference type="Rhea" id="RHEA:24504"/>
        <dbReference type="ChEBI" id="CHEBI:15378"/>
        <dbReference type="ChEBI" id="CHEBI:15379"/>
        <dbReference type="ChEBI" id="CHEBI:15740"/>
        <dbReference type="ChEBI" id="CHEBI:16723"/>
        <dbReference type="ChEBI" id="CHEBI:49252"/>
        <dbReference type="EC" id="1.13.11.54"/>
    </reaction>
</comment>
<evidence type="ECO:0000313" key="10">
    <source>
        <dbReference type="EMBL" id="SBW18463.1"/>
    </source>
</evidence>
<dbReference type="AlphaFoldDB" id="A0A1C3NU43"/>
<keyword evidence="6 9" id="KW-0560">Oxidoreductase</keyword>
<comment type="cofactor">
    <cofactor evidence="9">
        <name>Fe(2+)</name>
        <dbReference type="ChEBI" id="CHEBI:29033"/>
    </cofactor>
    <text evidence="9">Binds 1 Fe(2+) cation per monomer.</text>
</comment>
<name>A0A1C3NU43_9ACTN</name>
<comment type="catalytic activity">
    <reaction evidence="9">
        <text>1,2-dihydroxy-5-(methylsulfanyl)pent-1-en-3-one + O2 = 3-(methylsulfanyl)propanoate + CO + formate + 2 H(+)</text>
        <dbReference type="Rhea" id="RHEA:14161"/>
        <dbReference type="ChEBI" id="CHEBI:15378"/>
        <dbReference type="ChEBI" id="CHEBI:15379"/>
        <dbReference type="ChEBI" id="CHEBI:15740"/>
        <dbReference type="ChEBI" id="CHEBI:17245"/>
        <dbReference type="ChEBI" id="CHEBI:49016"/>
        <dbReference type="ChEBI" id="CHEBI:49252"/>
        <dbReference type="EC" id="1.13.11.53"/>
    </reaction>
</comment>
<feature type="site" description="May play a role in metal incorporation in vivo" evidence="9">
    <location>
        <position position="100"/>
    </location>
</feature>
<keyword evidence="8 9" id="KW-0486">Methionine biosynthesis</keyword>
<dbReference type="GO" id="GO:0005506">
    <property type="term" value="F:iron ion binding"/>
    <property type="evidence" value="ECO:0007669"/>
    <property type="project" value="UniProtKB-UniRule"/>
</dbReference>
<feature type="binding site" evidence="9">
    <location>
        <position position="103"/>
    </location>
    <ligand>
        <name>Ni(2+)</name>
        <dbReference type="ChEBI" id="CHEBI:49786"/>
    </ligand>
</feature>
<dbReference type="UniPathway" id="UPA00904">
    <property type="reaction ID" value="UER00878"/>
</dbReference>
<dbReference type="EMBL" id="FLUV01000269">
    <property type="protein sequence ID" value="SBW18463.1"/>
    <property type="molecule type" value="Genomic_DNA"/>
</dbReference>
<sequence length="194" mass="20901">MAHLTTWPDGDPGRVLRDTDRPDEILAALTSIGVRFEQWATVELSPGAGQDAVLAAYREHVDKVVAEQGFVLVDVAALHPTGAPDWAATAAAARAKFLAEHTHADAEVRFFADGAGIFYLHIGDEVHAVLCEAGDLLSVPASTTHWFDMGADPSFTAIRFFHDPDGWVGDFTGSDIASRFPDFDALHTVATAFR</sequence>
<feature type="binding site" evidence="9">
    <location>
        <position position="107"/>
    </location>
    <ligand>
        <name>Fe(2+)</name>
        <dbReference type="ChEBI" id="CHEBI:29033"/>
    </ligand>
</feature>
<evidence type="ECO:0000256" key="7">
    <source>
        <dbReference type="ARBA" id="ARBA00023004"/>
    </source>
</evidence>
<dbReference type="PANTHER" id="PTHR23418:SF0">
    <property type="entry name" value="ACIREDUCTONE DIOXYGENASE"/>
    <property type="match status" value="1"/>
</dbReference>
<dbReference type="CDD" id="cd02232">
    <property type="entry name" value="cupin_ARD"/>
    <property type="match status" value="1"/>
</dbReference>
<feature type="binding site" evidence="9">
    <location>
        <position position="107"/>
    </location>
    <ligand>
        <name>Ni(2+)</name>
        <dbReference type="ChEBI" id="CHEBI:49786"/>
    </ligand>
</feature>
<dbReference type="Proteomes" id="UP000199013">
    <property type="component" value="Unassembled WGS sequence"/>
</dbReference>
<dbReference type="GO" id="GO:0019509">
    <property type="term" value="P:L-methionine salvage from methylthioadenosine"/>
    <property type="evidence" value="ECO:0007669"/>
    <property type="project" value="UniProtKB-UniRule"/>
</dbReference>
<evidence type="ECO:0000313" key="11">
    <source>
        <dbReference type="Proteomes" id="UP000199013"/>
    </source>
</evidence>
<keyword evidence="4 9" id="KW-0479">Metal-binding</keyword>
<comment type="similarity">
    <text evidence="9">Belongs to the acireductone dioxygenase (ARD) family.</text>
</comment>
<comment type="subunit">
    <text evidence="9">Monomer.</text>
</comment>
<dbReference type="InterPro" id="IPR014710">
    <property type="entry name" value="RmlC-like_jellyroll"/>
</dbReference>
<evidence type="ECO:0000256" key="2">
    <source>
        <dbReference type="ARBA" id="ARBA00022596"/>
    </source>
</evidence>
<dbReference type="GO" id="GO:0016151">
    <property type="term" value="F:nickel cation binding"/>
    <property type="evidence" value="ECO:0007669"/>
    <property type="project" value="UniProtKB-UniRule"/>
</dbReference>
<dbReference type="GO" id="GO:0010309">
    <property type="term" value="F:acireductone dioxygenase [iron(II)-requiring] activity"/>
    <property type="evidence" value="ECO:0007669"/>
    <property type="project" value="UniProtKB-UniRule"/>
</dbReference>
<dbReference type="Gene3D" id="2.60.120.10">
    <property type="entry name" value="Jelly Rolls"/>
    <property type="match status" value="1"/>
</dbReference>
<dbReference type="EC" id="1.13.11.53" evidence="9"/>
<evidence type="ECO:0000256" key="1">
    <source>
        <dbReference type="ARBA" id="ARBA00000428"/>
    </source>
</evidence>
<keyword evidence="7 9" id="KW-0408">Iron</keyword>
<evidence type="ECO:0000256" key="3">
    <source>
        <dbReference type="ARBA" id="ARBA00022605"/>
    </source>
</evidence>
<feature type="binding site" evidence="9">
    <location>
        <position position="145"/>
    </location>
    <ligand>
        <name>Fe(2+)</name>
        <dbReference type="ChEBI" id="CHEBI:29033"/>
    </ligand>
</feature>
<gene>
    <name evidence="9 10" type="primary">mtnD</name>
    <name evidence="10" type="ORF">FDG2_0672</name>
</gene>
<dbReference type="GO" id="GO:0019284">
    <property type="term" value="P:L-methionine salvage from S-adenosylmethionine"/>
    <property type="evidence" value="ECO:0007669"/>
    <property type="project" value="InterPro"/>
</dbReference>
<feature type="binding site" evidence="9">
    <location>
        <position position="103"/>
    </location>
    <ligand>
        <name>Fe(2+)</name>
        <dbReference type="ChEBI" id="CHEBI:29033"/>
    </ligand>
</feature>
<dbReference type="EC" id="1.13.11.54" evidence="9"/>
<keyword evidence="5 9" id="KW-0223">Dioxygenase</keyword>
<dbReference type="SUPFAM" id="SSF51182">
    <property type="entry name" value="RmlC-like cupins"/>
    <property type="match status" value="1"/>
</dbReference>
<accession>A0A1C3NU43</accession>
<dbReference type="PANTHER" id="PTHR23418">
    <property type="entry name" value="ACIREDUCTONE DIOXYGENASE"/>
    <property type="match status" value="1"/>
</dbReference>
<organism evidence="10 11">
    <name type="scientific">Candidatus Protofrankia californiensis</name>
    <dbReference type="NCBI Taxonomy" id="1839754"/>
    <lineage>
        <taxon>Bacteria</taxon>
        <taxon>Bacillati</taxon>
        <taxon>Actinomycetota</taxon>
        <taxon>Actinomycetes</taxon>
        <taxon>Frankiales</taxon>
        <taxon>Frankiaceae</taxon>
        <taxon>Protofrankia</taxon>
    </lineage>
</organism>
<dbReference type="InterPro" id="IPR023956">
    <property type="entry name" value="ARD_bac"/>
</dbReference>
<reference evidence="11" key="1">
    <citation type="submission" date="2016-02" db="EMBL/GenBank/DDBJ databases">
        <authorList>
            <person name="Wibberg D."/>
        </authorList>
    </citation>
    <scope>NUCLEOTIDE SEQUENCE [LARGE SCALE GENOMIC DNA]</scope>
</reference>
<comment type="cofactor">
    <cofactor evidence="9">
        <name>Ni(2+)</name>
        <dbReference type="ChEBI" id="CHEBI:49786"/>
    </cofactor>
    <text evidence="9">Binds 1 nickel ion per monomer.</text>
</comment>
<feature type="binding site" evidence="9">
    <location>
        <position position="145"/>
    </location>
    <ligand>
        <name>Ni(2+)</name>
        <dbReference type="ChEBI" id="CHEBI:49786"/>
    </ligand>
</feature>
<dbReference type="HAMAP" id="MF_01682">
    <property type="entry name" value="Salvage_MtnD"/>
    <property type="match status" value="1"/>
</dbReference>
<evidence type="ECO:0000256" key="6">
    <source>
        <dbReference type="ARBA" id="ARBA00023002"/>
    </source>
</evidence>
<comment type="function">
    <text evidence="9">Catalyzes 2 different reactions between oxygene and the acireductone 1,2-dihydroxy-3-keto-5-methylthiopentene (DHK-MTPene) depending upon the metal bound in the active site. Fe-containing acireductone dioxygenase (Fe-ARD) produces formate and 2-keto-4-methylthiobutyrate (KMTB), the alpha-ketoacid precursor of methionine in the methionine recycle pathway. Ni-containing acireductone dioxygenase (Ni-ARD) produces methylthiopropionate, carbon monoxide and formate, and does not lie on the methionine recycle pathway.</text>
</comment>
<evidence type="ECO:0000256" key="9">
    <source>
        <dbReference type="HAMAP-Rule" id="MF_01682"/>
    </source>
</evidence>
<keyword evidence="3 9" id="KW-0028">Amino-acid biosynthesis</keyword>
<feature type="binding site" evidence="9">
    <location>
        <position position="101"/>
    </location>
    <ligand>
        <name>Fe(2+)</name>
        <dbReference type="ChEBI" id="CHEBI:29033"/>
    </ligand>
</feature>
<dbReference type="Pfam" id="PF03079">
    <property type="entry name" value="ARD"/>
    <property type="match status" value="1"/>
</dbReference>
<proteinExistence type="inferred from homology"/>
<comment type="caution">
    <text evidence="9">Lacks conserved residue(s) required for the propagation of feature annotation.</text>
</comment>
<keyword evidence="2 9" id="KW-0533">Nickel</keyword>
<evidence type="ECO:0000256" key="5">
    <source>
        <dbReference type="ARBA" id="ARBA00022964"/>
    </source>
</evidence>
<dbReference type="InterPro" id="IPR011051">
    <property type="entry name" value="RmlC_Cupin_sf"/>
</dbReference>
<feature type="binding site" evidence="9">
    <location>
        <position position="101"/>
    </location>
    <ligand>
        <name>Ni(2+)</name>
        <dbReference type="ChEBI" id="CHEBI:49786"/>
    </ligand>
</feature>
<protein>
    <recommendedName>
        <fullName evidence="9">Acireductone dioxygenase</fullName>
    </recommendedName>
    <alternativeName>
        <fullName evidence="9">1,2-dihydroxy-3-keto-5-methylthiopentene dioxygenase</fullName>
        <shortName evidence="9">DHK-MTPene dioxygenase</shortName>
    </alternativeName>
    <alternativeName>
        <fullName evidence="9">Acireductone dioxygenase (Fe(2+)-requiring)</fullName>
        <shortName evidence="9">ARD'</shortName>
        <shortName evidence="9">Fe-ARD</shortName>
        <ecNumber evidence="9">1.13.11.54</ecNumber>
    </alternativeName>
    <alternativeName>
        <fullName evidence="9">Acireductone dioxygenase (Ni(2+)-requiring)</fullName>
        <shortName evidence="9">ARD</shortName>
        <shortName evidence="9">Ni-ARD</shortName>
        <ecNumber evidence="9">1.13.11.53</ecNumber>
    </alternativeName>
</protein>